<dbReference type="Gene3D" id="3.40.50.1370">
    <property type="entry name" value="Aspartate/ornithine carbamoyltransferase"/>
    <property type="match status" value="2"/>
</dbReference>
<dbReference type="PANTHER" id="PTHR45753">
    <property type="entry name" value="ORNITHINE CARBAMOYLTRANSFERASE, MITOCHONDRIAL"/>
    <property type="match status" value="1"/>
</dbReference>
<dbReference type="GO" id="GO:0042450">
    <property type="term" value="P:L-arginine biosynthetic process via ornithine"/>
    <property type="evidence" value="ECO:0007669"/>
    <property type="project" value="TreeGrafter"/>
</dbReference>
<keyword evidence="6" id="KW-1185">Reference proteome</keyword>
<dbReference type="InterPro" id="IPR002292">
    <property type="entry name" value="Orn/put_carbamltrans"/>
</dbReference>
<dbReference type="SUPFAM" id="SSF53671">
    <property type="entry name" value="Aspartate/ornithine carbamoyltransferase"/>
    <property type="match status" value="1"/>
</dbReference>
<dbReference type="EMBL" id="CM001484">
    <property type="protein sequence ID" value="EIE98987.1"/>
    <property type="molecule type" value="Genomic_DNA"/>
</dbReference>
<evidence type="ECO:0000259" key="4">
    <source>
        <dbReference type="Pfam" id="PF02729"/>
    </source>
</evidence>
<comment type="similarity">
    <text evidence="2">Belongs to the aspartate/ornithine carbamoyltransferase superfamily.</text>
</comment>
<reference evidence="5 6" key="1">
    <citation type="submission" date="2011-09" db="EMBL/GenBank/DDBJ databases">
        <authorList>
            <consortium name="US DOE Joint Genome Institute (JGI-PGF)"/>
            <person name="Lucas S."/>
            <person name="Han J."/>
            <person name="Lapidus A."/>
            <person name="Cheng J.-F."/>
            <person name="Goodwin L."/>
            <person name="Pitluck S."/>
            <person name="Peters L."/>
            <person name="Land M.L."/>
            <person name="Hauser L."/>
            <person name="Brambilla E."/>
            <person name="Klenk H.-P."/>
            <person name="Woyke T.J."/>
        </authorList>
    </citation>
    <scope>NUCLEOTIDE SEQUENCE [LARGE SCALE GENOMIC DNA]</scope>
    <source>
        <strain evidence="5 6">K62</strain>
    </source>
</reference>
<evidence type="ECO:0000313" key="5">
    <source>
        <dbReference type="EMBL" id="EIE98987.1"/>
    </source>
</evidence>
<feature type="domain" description="Aspartate/ornithine carbamoyltransferase carbamoyl-P binding" evidence="4">
    <location>
        <begin position="3"/>
        <end position="141"/>
    </location>
</feature>
<name>I1D213_9PSEU</name>
<dbReference type="PRINTS" id="PR00100">
    <property type="entry name" value="AOTCASE"/>
</dbReference>
<dbReference type="GO" id="GO:0004585">
    <property type="term" value="F:ornithine carbamoyltransferase activity"/>
    <property type="evidence" value="ECO:0007669"/>
    <property type="project" value="UniProtKB-ARBA"/>
</dbReference>
<keyword evidence="1 2" id="KW-0808">Transferase</keyword>
<feature type="domain" description="Aspartate/ornithine carbamoyltransferase Asp/Orn-binding" evidence="3">
    <location>
        <begin position="148"/>
        <end position="301"/>
    </location>
</feature>
<dbReference type="Pfam" id="PF00185">
    <property type="entry name" value="OTCace"/>
    <property type="match status" value="1"/>
</dbReference>
<dbReference type="AlphaFoldDB" id="I1D213"/>
<dbReference type="PANTHER" id="PTHR45753:SF3">
    <property type="entry name" value="ORNITHINE TRANSCARBAMYLASE, MITOCHONDRIAL"/>
    <property type="match status" value="1"/>
</dbReference>
<evidence type="ECO:0000259" key="3">
    <source>
        <dbReference type="Pfam" id="PF00185"/>
    </source>
</evidence>
<dbReference type="RefSeq" id="WP_005464212.1">
    <property type="nucleotide sequence ID" value="NZ_CM001484.1"/>
</dbReference>
<dbReference type="PROSITE" id="PS00097">
    <property type="entry name" value="CARBAMOYLTRANSFERASE"/>
    <property type="match status" value="1"/>
</dbReference>
<dbReference type="Pfam" id="PF02729">
    <property type="entry name" value="OTCace_N"/>
    <property type="match status" value="1"/>
</dbReference>
<dbReference type="InterPro" id="IPR006130">
    <property type="entry name" value="Asp/Orn_carbamoylTrfase"/>
</dbReference>
<dbReference type="Proteomes" id="UP000005087">
    <property type="component" value="Chromosome"/>
</dbReference>
<protein>
    <submittedName>
        <fullName evidence="5">Ornithine carbamoyltransferase</fullName>
    </submittedName>
</protein>
<proteinExistence type="inferred from homology"/>
<dbReference type="InterPro" id="IPR036901">
    <property type="entry name" value="Asp/Orn_carbamoylTrfase_sf"/>
</dbReference>
<accession>I1D213</accession>
<organism evidence="5 6">
    <name type="scientific">Saccharomonospora glauca K62</name>
    <dbReference type="NCBI Taxonomy" id="928724"/>
    <lineage>
        <taxon>Bacteria</taxon>
        <taxon>Bacillati</taxon>
        <taxon>Actinomycetota</taxon>
        <taxon>Actinomycetes</taxon>
        <taxon>Pseudonocardiales</taxon>
        <taxon>Pseudonocardiaceae</taxon>
        <taxon>Saccharomonospora</taxon>
    </lineage>
</organism>
<dbReference type="InterPro" id="IPR006132">
    <property type="entry name" value="Asp/Orn_carbamoyltranf_P-bd"/>
</dbReference>
<evidence type="ECO:0000313" key="6">
    <source>
        <dbReference type="Proteomes" id="UP000005087"/>
    </source>
</evidence>
<dbReference type="GO" id="GO:0016597">
    <property type="term" value="F:amino acid binding"/>
    <property type="evidence" value="ECO:0007669"/>
    <property type="project" value="InterPro"/>
</dbReference>
<reference evidence="6" key="2">
    <citation type="submission" date="2012-01" db="EMBL/GenBank/DDBJ databases">
        <title>Noncontiguous Finished sequence of chromosome of Saccharomonospora glauca K62.</title>
        <authorList>
            <consortium name="US DOE Joint Genome Institute"/>
            <person name="Lucas S."/>
            <person name="Han J."/>
            <person name="Lapidus A."/>
            <person name="Cheng J.-F."/>
            <person name="Goodwin L."/>
            <person name="Pitluck S."/>
            <person name="Peters L."/>
            <person name="Mikhailova N."/>
            <person name="Held B."/>
            <person name="Detter J.C."/>
            <person name="Han C."/>
            <person name="Tapia R."/>
            <person name="Land M."/>
            <person name="Hauser L."/>
            <person name="Kyrpides N."/>
            <person name="Ivanova N."/>
            <person name="Pagani I."/>
            <person name="Brambilla E.-M."/>
            <person name="Klenk H.-P."/>
            <person name="Woyke T."/>
        </authorList>
    </citation>
    <scope>NUCLEOTIDE SEQUENCE [LARGE SCALE GENOMIC DNA]</scope>
    <source>
        <strain evidence="6">K62</strain>
    </source>
</reference>
<dbReference type="HOGENOM" id="CLU_043846_3_2_11"/>
<gene>
    <name evidence="5" type="ORF">SacglDRAFT_02082</name>
</gene>
<sequence>MARDIISLRDLSDEDIEWIVRRGAEIATNRRTWGEPLRDKVIGIYFSKTSTRTRTAFTTGALRLGARVITYGPGDLQLNTGESLEDTARVLGDMLDGLVVRTAGPVAEMRTLAEHCGSVVNAMSEDEHPTQALADLTTLRQRFGEIAGLRVLYVGEGNNTAAALALALPRFEGVSLELRTPKGYGLAPEVLAEARTLADTYGSTVEERHHMDSLPRAMDVVYTTRWQTTGTSKSDPNWRQAFEPFRVDADVVGNYPKAVVMHDLPAHRGEEITAEVLDGPSSIAFEQARNKLYSAMAALEWCHGR</sequence>
<evidence type="ECO:0000256" key="1">
    <source>
        <dbReference type="ARBA" id="ARBA00022679"/>
    </source>
</evidence>
<evidence type="ECO:0000256" key="2">
    <source>
        <dbReference type="RuleBase" id="RU003634"/>
    </source>
</evidence>
<dbReference type="STRING" id="928724.SacglDRAFT_02082"/>
<dbReference type="eggNOG" id="COG0078">
    <property type="taxonomic scope" value="Bacteria"/>
</dbReference>
<dbReference type="InterPro" id="IPR006131">
    <property type="entry name" value="Asp_carbamoyltransf_Asp/Orn-bd"/>
</dbReference>
<dbReference type="PRINTS" id="PR00102">
    <property type="entry name" value="OTCASE"/>
</dbReference>
<dbReference type="OrthoDB" id="9802587at2"/>
<dbReference type="GO" id="GO:0019240">
    <property type="term" value="P:citrulline biosynthetic process"/>
    <property type="evidence" value="ECO:0007669"/>
    <property type="project" value="TreeGrafter"/>
</dbReference>